<accession>A0ABW8I001</accession>
<feature type="domain" description="Glycosyltransferase 2-like" evidence="1">
    <location>
        <begin position="15"/>
        <end position="132"/>
    </location>
</feature>
<dbReference type="SUPFAM" id="SSF53448">
    <property type="entry name" value="Nucleotide-diphospho-sugar transferases"/>
    <property type="match status" value="1"/>
</dbReference>
<dbReference type="Proteomes" id="UP001618531">
    <property type="component" value="Unassembled WGS sequence"/>
</dbReference>
<dbReference type="InterPro" id="IPR050834">
    <property type="entry name" value="Glycosyltransf_2"/>
</dbReference>
<dbReference type="PANTHER" id="PTHR43685">
    <property type="entry name" value="GLYCOSYLTRANSFERASE"/>
    <property type="match status" value="1"/>
</dbReference>
<dbReference type="EMBL" id="JBIYSL010000005">
    <property type="protein sequence ID" value="MFK0525245.1"/>
    <property type="molecule type" value="Genomic_DNA"/>
</dbReference>
<sequence length="239" mass="27299">MAAPVRIHSQHAVSIIVCTKRQECMDNLFRNYGRQNYNHKELIVILNNDKLKVSKYIKAASQYRDVRVISLPEKLSLGFCLNRGTALARGDLIAKFDDDDYYAPGYLAESVQTLVKNNADVVGKRAHYMYLNSKKLLLLRYPTKTNQYVPLIQGATLLVKRQVVNEVGFRDKNRGECVAFCSDSLAKGYTIYAGSPFNFLAIRRKNSADHTWIVSDRDLLSKNVKVLKVKNPRRFVRAH</sequence>
<dbReference type="Pfam" id="PF00535">
    <property type="entry name" value="Glycos_transf_2"/>
    <property type="match status" value="1"/>
</dbReference>
<dbReference type="RefSeq" id="WP_402877985.1">
    <property type="nucleotide sequence ID" value="NZ_JBIYSL010000005.1"/>
</dbReference>
<organism evidence="2 3">
    <name type="scientific">Paenibacillus illinoisensis</name>
    <dbReference type="NCBI Taxonomy" id="59845"/>
    <lineage>
        <taxon>Bacteria</taxon>
        <taxon>Bacillati</taxon>
        <taxon>Bacillota</taxon>
        <taxon>Bacilli</taxon>
        <taxon>Bacillales</taxon>
        <taxon>Paenibacillaceae</taxon>
        <taxon>Paenibacillus</taxon>
    </lineage>
</organism>
<evidence type="ECO:0000259" key="1">
    <source>
        <dbReference type="Pfam" id="PF00535"/>
    </source>
</evidence>
<evidence type="ECO:0000313" key="2">
    <source>
        <dbReference type="EMBL" id="MFK0525245.1"/>
    </source>
</evidence>
<dbReference type="InterPro" id="IPR001173">
    <property type="entry name" value="Glyco_trans_2-like"/>
</dbReference>
<dbReference type="CDD" id="cd00761">
    <property type="entry name" value="Glyco_tranf_GTA_type"/>
    <property type="match status" value="1"/>
</dbReference>
<protein>
    <submittedName>
        <fullName evidence="2">Glycosyltransferase family 2 protein</fullName>
    </submittedName>
</protein>
<keyword evidence="3" id="KW-1185">Reference proteome</keyword>
<proteinExistence type="predicted"/>
<evidence type="ECO:0000313" key="3">
    <source>
        <dbReference type="Proteomes" id="UP001618531"/>
    </source>
</evidence>
<dbReference type="InterPro" id="IPR029044">
    <property type="entry name" value="Nucleotide-diphossugar_trans"/>
</dbReference>
<gene>
    <name evidence="2" type="ORF">ACINKY_23830</name>
</gene>
<dbReference type="PANTHER" id="PTHR43685:SF2">
    <property type="entry name" value="GLYCOSYLTRANSFERASE 2-LIKE DOMAIN-CONTAINING PROTEIN"/>
    <property type="match status" value="1"/>
</dbReference>
<name>A0ABW8I001_9BACL</name>
<dbReference type="Gene3D" id="3.90.550.10">
    <property type="entry name" value="Spore Coat Polysaccharide Biosynthesis Protein SpsA, Chain A"/>
    <property type="match status" value="1"/>
</dbReference>
<reference evidence="2 3" key="1">
    <citation type="submission" date="2024-11" db="EMBL/GenBank/DDBJ databases">
        <title>Identification and Characterization of a Novel Fosfomycin Bacillithiol Transferase FosB8 in Paenibacillus illinoisensis.</title>
        <authorList>
            <person name="Lu W."/>
        </authorList>
    </citation>
    <scope>NUCLEOTIDE SEQUENCE [LARGE SCALE GENOMIC DNA]</scope>
    <source>
        <strain evidence="2 3">WP77</strain>
    </source>
</reference>
<comment type="caution">
    <text evidence="2">The sequence shown here is derived from an EMBL/GenBank/DDBJ whole genome shotgun (WGS) entry which is preliminary data.</text>
</comment>